<protein>
    <submittedName>
        <fullName evidence="2">Uncharacterized protein</fullName>
    </submittedName>
</protein>
<evidence type="ECO:0000313" key="2">
    <source>
        <dbReference type="EMBL" id="OIJ91815.1"/>
    </source>
</evidence>
<sequence length="85" mass="8807">MDEDVLAPPPAIHRSPVTPGTALSCPSPRPAARAVECLPLLVLVYGCRRGGREERQRKIVALGGGHDPLTNRVSGMGPAVSAVAS</sequence>
<keyword evidence="3" id="KW-1185">Reference proteome</keyword>
<evidence type="ECO:0000313" key="3">
    <source>
        <dbReference type="Proteomes" id="UP000179642"/>
    </source>
</evidence>
<dbReference type="AlphaFoldDB" id="A0A1S2PEI9"/>
<name>A0A1S2PEI9_9ACTN</name>
<proteinExistence type="predicted"/>
<reference evidence="2 3" key="1">
    <citation type="submission" date="2016-10" db="EMBL/GenBank/DDBJ databases">
        <title>Genome sequence of Streptomyces sp. MUSC 1.</title>
        <authorList>
            <person name="Lee L.-H."/>
            <person name="Ser H.-L."/>
            <person name="Law J.W.-F."/>
        </authorList>
    </citation>
    <scope>NUCLEOTIDE SEQUENCE [LARGE SCALE GENOMIC DNA]</scope>
    <source>
        <strain evidence="2 3">MUSC 1</strain>
    </source>
</reference>
<accession>A0A1S2PEI9</accession>
<feature type="region of interest" description="Disordered" evidence="1">
    <location>
        <begin position="1"/>
        <end position="25"/>
    </location>
</feature>
<evidence type="ECO:0000256" key="1">
    <source>
        <dbReference type="SAM" id="MobiDB-lite"/>
    </source>
</evidence>
<organism evidence="2 3">
    <name type="scientific">Streptomyces monashensis</name>
    <dbReference type="NCBI Taxonomy" id="1678012"/>
    <lineage>
        <taxon>Bacteria</taxon>
        <taxon>Bacillati</taxon>
        <taxon>Actinomycetota</taxon>
        <taxon>Actinomycetes</taxon>
        <taxon>Kitasatosporales</taxon>
        <taxon>Streptomycetaceae</taxon>
        <taxon>Streptomyces</taxon>
    </lineage>
</organism>
<dbReference type="EMBL" id="MLYO01000082">
    <property type="protein sequence ID" value="OIJ91815.1"/>
    <property type="molecule type" value="Genomic_DNA"/>
</dbReference>
<gene>
    <name evidence="2" type="ORF">BIV23_39100</name>
</gene>
<comment type="caution">
    <text evidence="2">The sequence shown here is derived from an EMBL/GenBank/DDBJ whole genome shotgun (WGS) entry which is preliminary data.</text>
</comment>
<dbReference type="Proteomes" id="UP000179642">
    <property type="component" value="Unassembled WGS sequence"/>
</dbReference>
<dbReference type="RefSeq" id="WP_143079209.1">
    <property type="nucleotide sequence ID" value="NZ_MLYO01000082.1"/>
</dbReference>